<sequence length="177" mass="20253">MNSKTDLTELTLALLTLEDAEQLLIFESENKSWFEQFIPPREQDFYSLDGVKAHIQEFLLEYKCRQLLPLLIKDNNQTIVGRLNFSNLDFKKKSAHVGYRVGQRFVSQGVATRALERGKVILNAQGVERLFAYAEVENKASQKVLLSNGFTKVRVVKDYAKLNGSMIDCIEFTLKTD</sequence>
<comment type="similarity">
    <text evidence="3">Belongs to the acetyltransferase family. RimJ subfamily.</text>
</comment>
<dbReference type="RefSeq" id="WP_004411861.1">
    <property type="nucleotide sequence ID" value="NZ_ACZV01000004.1"/>
</dbReference>
<protein>
    <submittedName>
        <fullName evidence="5 6">Acetyltransferase</fullName>
    </submittedName>
</protein>
<proteinExistence type="inferred from homology"/>
<evidence type="ECO:0000313" key="7">
    <source>
        <dbReference type="Proteomes" id="UP000002817"/>
    </source>
</evidence>
<dbReference type="Proteomes" id="UP000003515">
    <property type="component" value="Unassembled WGS sequence"/>
</dbReference>
<dbReference type="Proteomes" id="UP000002817">
    <property type="component" value="Unassembled WGS sequence"/>
</dbReference>
<keyword evidence="1 6" id="KW-0808">Transferase</keyword>
<dbReference type="PATRIC" id="fig|675816.5.peg.4213"/>
<dbReference type="Gene3D" id="3.40.630.30">
    <property type="match status" value="1"/>
</dbReference>
<dbReference type="STRING" id="675816.VIA_001265"/>
<name>C9QDW7_VIBOR</name>
<reference evidence="6" key="2">
    <citation type="submission" date="2011-08" db="EMBL/GenBank/DDBJ databases">
        <authorList>
            <person name="Hoffman M."/>
            <person name="Strain E.A."/>
            <person name="Brown E."/>
            <person name="Allard M.W."/>
        </authorList>
    </citation>
    <scope>NUCLEOTIDE SEQUENCE</scope>
    <source>
        <strain evidence="6">CIP 102891</strain>
    </source>
</reference>
<dbReference type="PANTHER" id="PTHR43792">
    <property type="entry name" value="GNAT FAMILY, PUTATIVE (AFU_ORTHOLOGUE AFUA_3G00765)-RELATED-RELATED"/>
    <property type="match status" value="1"/>
</dbReference>
<dbReference type="InterPro" id="IPR051531">
    <property type="entry name" value="N-acetyltransferase"/>
</dbReference>
<evidence type="ECO:0000256" key="1">
    <source>
        <dbReference type="ARBA" id="ARBA00022679"/>
    </source>
</evidence>
<accession>C9QDW7</accession>
<evidence type="ECO:0000256" key="2">
    <source>
        <dbReference type="ARBA" id="ARBA00023315"/>
    </source>
</evidence>
<keyword evidence="2" id="KW-0012">Acyltransferase</keyword>
<dbReference type="InterPro" id="IPR016181">
    <property type="entry name" value="Acyl_CoA_acyltransferase"/>
</dbReference>
<dbReference type="InterPro" id="IPR000182">
    <property type="entry name" value="GNAT_dom"/>
</dbReference>
<evidence type="ECO:0000256" key="3">
    <source>
        <dbReference type="ARBA" id="ARBA00038502"/>
    </source>
</evidence>
<dbReference type="OrthoDB" id="9801656at2"/>
<gene>
    <name evidence="5" type="ORF">VIA_001265</name>
    <name evidence="6" type="ORF">VIOR3934_15556</name>
</gene>
<dbReference type="GO" id="GO:0016747">
    <property type="term" value="F:acyltransferase activity, transferring groups other than amino-acyl groups"/>
    <property type="evidence" value="ECO:0007669"/>
    <property type="project" value="InterPro"/>
</dbReference>
<keyword evidence="8" id="KW-1185">Reference proteome</keyword>
<dbReference type="AlphaFoldDB" id="C9QDW7"/>
<evidence type="ECO:0000313" key="8">
    <source>
        <dbReference type="Proteomes" id="UP000003515"/>
    </source>
</evidence>
<reference evidence="6 7" key="3">
    <citation type="journal article" date="2012" name="Int. J. Syst. Evol. Microbiol.">
        <title>Vibrio caribbeanicus sp. nov., isolated from the marine sponge Scleritoderma cyanea.</title>
        <authorList>
            <person name="Hoffmann M."/>
            <person name="Monday S.R."/>
            <person name="Allard M.W."/>
            <person name="Strain E.A."/>
            <person name="Whittaker P."/>
            <person name="Naum M."/>
            <person name="McCarthy P.J."/>
            <person name="Lopez J.V."/>
            <person name="Fischer M."/>
            <person name="Brown E.W."/>
        </authorList>
    </citation>
    <scope>NUCLEOTIDE SEQUENCE [LARGE SCALE GENOMIC DNA]</scope>
    <source>
        <strain evidence="6">CIP 102891</strain>
        <strain evidence="7">CIP 102891 / ATCC 33934</strain>
    </source>
</reference>
<dbReference type="Pfam" id="PF13302">
    <property type="entry name" value="Acetyltransf_3"/>
    <property type="match status" value="1"/>
</dbReference>
<dbReference type="PANTHER" id="PTHR43792:SF8">
    <property type="entry name" value="[RIBOSOMAL PROTEIN US5]-ALANINE N-ACETYLTRANSFERASE"/>
    <property type="match status" value="1"/>
</dbReference>
<organism evidence="6 7">
    <name type="scientific">Vibrio orientalis CIP 102891 = ATCC 33934</name>
    <dbReference type="NCBI Taxonomy" id="675816"/>
    <lineage>
        <taxon>Bacteria</taxon>
        <taxon>Pseudomonadati</taxon>
        <taxon>Pseudomonadota</taxon>
        <taxon>Gammaproteobacteria</taxon>
        <taxon>Vibrionales</taxon>
        <taxon>Vibrionaceae</taxon>
        <taxon>Vibrio</taxon>
        <taxon>Vibrio oreintalis group</taxon>
    </lineage>
</organism>
<comment type="caution">
    <text evidence="6">The sequence shown here is derived from an EMBL/GenBank/DDBJ whole genome shotgun (WGS) entry which is preliminary data.</text>
</comment>
<dbReference type="eggNOG" id="COG1670">
    <property type="taxonomic scope" value="Bacteria"/>
</dbReference>
<dbReference type="EMBL" id="AFWH01000095">
    <property type="protein sequence ID" value="EGU44579.1"/>
    <property type="molecule type" value="Genomic_DNA"/>
</dbReference>
<evidence type="ECO:0000313" key="6">
    <source>
        <dbReference type="EMBL" id="EGU44579.1"/>
    </source>
</evidence>
<evidence type="ECO:0000259" key="4">
    <source>
        <dbReference type="PROSITE" id="PS51186"/>
    </source>
</evidence>
<dbReference type="EMBL" id="ACZV01000004">
    <property type="protein sequence ID" value="EEX94107.1"/>
    <property type="molecule type" value="Genomic_DNA"/>
</dbReference>
<dbReference type="PROSITE" id="PS51186">
    <property type="entry name" value="GNAT"/>
    <property type="match status" value="1"/>
</dbReference>
<evidence type="ECO:0000313" key="5">
    <source>
        <dbReference type="EMBL" id="EEX94107.1"/>
    </source>
</evidence>
<feature type="domain" description="N-acetyltransferase" evidence="4">
    <location>
        <begin position="24"/>
        <end position="171"/>
    </location>
</feature>
<dbReference type="SUPFAM" id="SSF55729">
    <property type="entry name" value="Acyl-CoA N-acyltransferases (Nat)"/>
    <property type="match status" value="1"/>
</dbReference>
<reference evidence="5 8" key="1">
    <citation type="submission" date="2009-10" db="EMBL/GenBank/DDBJ databases">
        <authorList>
            <consortium name="Los Alamos National Laboratory (LANL)"/>
            <consortium name="National Microbial Pathogen Data Resource (NMPDR)"/>
            <person name="Munk A.C."/>
            <person name="Chertkov O."/>
            <person name="Tapia R."/>
            <person name="Green L."/>
            <person name="Rogers Y."/>
            <person name="Detter J.C."/>
            <person name="Bruce D."/>
            <person name="Brettin T.S."/>
            <person name="Colwell R.R."/>
            <person name="Huq A."/>
            <person name="Grim C.J."/>
            <person name="Hasan N.A."/>
            <person name="Bartels D."/>
            <person name="Vonstein V."/>
        </authorList>
    </citation>
    <scope>NUCLEOTIDE SEQUENCE [LARGE SCALE GENOMIC DNA]</scope>
    <source>
        <strain evidence="5 8">CIP 102891</strain>
    </source>
</reference>